<gene>
    <name evidence="2" type="ORF">QBC35DRAFT_155325</name>
</gene>
<dbReference type="InterPro" id="IPR012677">
    <property type="entry name" value="Nucleotide-bd_a/b_plait_sf"/>
</dbReference>
<comment type="caution">
    <text evidence="2">The sequence shown here is derived from an EMBL/GenBank/DDBJ whole genome shotgun (WGS) entry which is preliminary data.</text>
</comment>
<feature type="compositionally biased region" description="Low complexity" evidence="1">
    <location>
        <begin position="272"/>
        <end position="288"/>
    </location>
</feature>
<dbReference type="Proteomes" id="UP001302126">
    <property type="component" value="Unassembled WGS sequence"/>
</dbReference>
<organism evidence="2 3">
    <name type="scientific">Podospora australis</name>
    <dbReference type="NCBI Taxonomy" id="1536484"/>
    <lineage>
        <taxon>Eukaryota</taxon>
        <taxon>Fungi</taxon>
        <taxon>Dikarya</taxon>
        <taxon>Ascomycota</taxon>
        <taxon>Pezizomycotina</taxon>
        <taxon>Sordariomycetes</taxon>
        <taxon>Sordariomycetidae</taxon>
        <taxon>Sordariales</taxon>
        <taxon>Podosporaceae</taxon>
        <taxon>Podospora</taxon>
    </lineage>
</organism>
<reference evidence="2" key="2">
    <citation type="submission" date="2023-05" db="EMBL/GenBank/DDBJ databases">
        <authorList>
            <consortium name="Lawrence Berkeley National Laboratory"/>
            <person name="Steindorff A."/>
            <person name="Hensen N."/>
            <person name="Bonometti L."/>
            <person name="Westerberg I."/>
            <person name="Brannstrom I.O."/>
            <person name="Guillou S."/>
            <person name="Cros-Aarteil S."/>
            <person name="Calhoun S."/>
            <person name="Haridas S."/>
            <person name="Kuo A."/>
            <person name="Mondo S."/>
            <person name="Pangilinan J."/>
            <person name="Riley R."/>
            <person name="Labutti K."/>
            <person name="Andreopoulos B."/>
            <person name="Lipzen A."/>
            <person name="Chen C."/>
            <person name="Yanf M."/>
            <person name="Daum C."/>
            <person name="Ng V."/>
            <person name="Clum A."/>
            <person name="Ohm R."/>
            <person name="Martin F."/>
            <person name="Silar P."/>
            <person name="Natvig D."/>
            <person name="Lalanne C."/>
            <person name="Gautier V."/>
            <person name="Ament-Velasquez S.L."/>
            <person name="Kruys A."/>
            <person name="Hutchinson M.I."/>
            <person name="Powell A.J."/>
            <person name="Barry K."/>
            <person name="Miller A.N."/>
            <person name="Grigoriev I.V."/>
            <person name="Debuchy R."/>
            <person name="Gladieux P."/>
            <person name="Thoren M.H."/>
            <person name="Johannesson H."/>
        </authorList>
    </citation>
    <scope>NUCLEOTIDE SEQUENCE</scope>
    <source>
        <strain evidence="2">PSN309</strain>
    </source>
</reference>
<dbReference type="Gene3D" id="3.30.70.330">
    <property type="match status" value="1"/>
</dbReference>
<sequence length="468" mass="51448">MAPLILHNVPDEELYIGDDGIKRPYAMVFPQSQQDGSMRPRRAANETGAFGKSTRRARTKTATPARKEDPTVAAADRVFSSWIANQAIINKPPPSTMNSTSTDTNSHHEPNSQSSQNPPQDETDSAPAAKKKKPAPIEPTEVILRGYRSPEQQYSAINHYEQIAGMICEDYPRDPPAESRRYRSEMRDPAFRRRRPLTPAERAKVNNADSGNHWVKVTFESQAAARAALYASPQGILGYLVYAEPYAGSPLPPDEDEAIPDPSVETGWYTVPPQTTTARRRSAAPTAAGVKPGTAAASGFRPEWLNPDGFHRNYNIPASSETSSTVDTGTVDSTPSVENVTIGPGGGTGSHPPDYNNLFALASHTDSTSTTMPADLEFCKTIPTARKVKLLTADQALLPSPTYAQRAAHYVPFIKWFNGAMIGNQVPRNDQGEFDWANASIYWRFLWWLDFVLKLFGGEIYHAADKDD</sequence>
<feature type="region of interest" description="Disordered" evidence="1">
    <location>
        <begin position="271"/>
        <end position="350"/>
    </location>
</feature>
<feature type="compositionally biased region" description="Polar residues" evidence="1">
    <location>
        <begin position="111"/>
        <end position="120"/>
    </location>
</feature>
<dbReference type="AlphaFoldDB" id="A0AAN7AHW5"/>
<evidence type="ECO:0008006" key="4">
    <source>
        <dbReference type="Google" id="ProtNLM"/>
    </source>
</evidence>
<dbReference type="EMBL" id="MU864378">
    <property type="protein sequence ID" value="KAK4189231.1"/>
    <property type="molecule type" value="Genomic_DNA"/>
</dbReference>
<feature type="compositionally biased region" description="Low complexity" evidence="1">
    <location>
        <begin position="319"/>
        <end position="337"/>
    </location>
</feature>
<protein>
    <recommendedName>
        <fullName evidence="4">Nucleoporin NUP53</fullName>
    </recommendedName>
</protein>
<keyword evidence="3" id="KW-1185">Reference proteome</keyword>
<evidence type="ECO:0000313" key="2">
    <source>
        <dbReference type="EMBL" id="KAK4189231.1"/>
    </source>
</evidence>
<feature type="region of interest" description="Disordered" evidence="1">
    <location>
        <begin position="88"/>
        <end position="141"/>
    </location>
</feature>
<proteinExistence type="predicted"/>
<reference evidence="2" key="1">
    <citation type="journal article" date="2023" name="Mol. Phylogenet. Evol.">
        <title>Genome-scale phylogeny and comparative genomics of the fungal order Sordariales.</title>
        <authorList>
            <person name="Hensen N."/>
            <person name="Bonometti L."/>
            <person name="Westerberg I."/>
            <person name="Brannstrom I.O."/>
            <person name="Guillou S."/>
            <person name="Cros-Aarteil S."/>
            <person name="Calhoun S."/>
            <person name="Haridas S."/>
            <person name="Kuo A."/>
            <person name="Mondo S."/>
            <person name="Pangilinan J."/>
            <person name="Riley R."/>
            <person name="LaButti K."/>
            <person name="Andreopoulos B."/>
            <person name="Lipzen A."/>
            <person name="Chen C."/>
            <person name="Yan M."/>
            <person name="Daum C."/>
            <person name="Ng V."/>
            <person name="Clum A."/>
            <person name="Steindorff A."/>
            <person name="Ohm R.A."/>
            <person name="Martin F."/>
            <person name="Silar P."/>
            <person name="Natvig D.O."/>
            <person name="Lalanne C."/>
            <person name="Gautier V."/>
            <person name="Ament-Velasquez S.L."/>
            <person name="Kruys A."/>
            <person name="Hutchinson M.I."/>
            <person name="Powell A.J."/>
            <person name="Barry K."/>
            <person name="Miller A.N."/>
            <person name="Grigoriev I.V."/>
            <person name="Debuchy R."/>
            <person name="Gladieux P."/>
            <person name="Hiltunen Thoren M."/>
            <person name="Johannesson H."/>
        </authorList>
    </citation>
    <scope>NUCLEOTIDE SEQUENCE</scope>
    <source>
        <strain evidence="2">PSN309</strain>
    </source>
</reference>
<feature type="region of interest" description="Disordered" evidence="1">
    <location>
        <begin position="31"/>
        <end position="73"/>
    </location>
</feature>
<evidence type="ECO:0000313" key="3">
    <source>
        <dbReference type="Proteomes" id="UP001302126"/>
    </source>
</evidence>
<name>A0AAN7AHW5_9PEZI</name>
<evidence type="ECO:0000256" key="1">
    <source>
        <dbReference type="SAM" id="MobiDB-lite"/>
    </source>
</evidence>
<accession>A0AAN7AHW5</accession>